<comment type="catalytic activity">
    <reaction evidence="5">
        <text>siroheme + 2 H(+) = 12,18-didecarboxysiroheme + 2 CO2</text>
        <dbReference type="Rhea" id="RHEA:19093"/>
        <dbReference type="ChEBI" id="CHEBI:15378"/>
        <dbReference type="ChEBI" id="CHEBI:16526"/>
        <dbReference type="ChEBI" id="CHEBI:60052"/>
        <dbReference type="ChEBI" id="CHEBI:140497"/>
        <dbReference type="EC" id="4.1.1.111"/>
    </reaction>
</comment>
<comment type="caution">
    <text evidence="8">The sequence shown here is derived from an EMBL/GenBank/DDBJ whole genome shotgun (WGS) entry which is preliminary data.</text>
</comment>
<accession>A0A0H1QWN9</accession>
<dbReference type="InterPro" id="IPR019888">
    <property type="entry name" value="Tscrpt_reg_AsnC-like"/>
</dbReference>
<dbReference type="AlphaFoldDB" id="A0A0H1QWN9"/>
<evidence type="ECO:0000256" key="5">
    <source>
        <dbReference type="ARBA" id="ARBA00048470"/>
    </source>
</evidence>
<dbReference type="Proteomes" id="UP000035301">
    <property type="component" value="Unassembled WGS sequence"/>
</dbReference>
<comment type="similarity">
    <text evidence="3">Belongs to the Ahb/Nir family.</text>
</comment>
<dbReference type="PANTHER" id="PTHR43413:SF1">
    <property type="entry name" value="SIROHEME DECARBOXYLASE NIRL SUBUNIT"/>
    <property type="match status" value="1"/>
</dbReference>
<dbReference type="Gene3D" id="3.30.70.3460">
    <property type="match status" value="1"/>
</dbReference>
<dbReference type="EMBL" id="JXOJ01000008">
    <property type="protein sequence ID" value="KLK87249.1"/>
    <property type="molecule type" value="Genomic_DNA"/>
</dbReference>
<proteinExistence type="inferred from homology"/>
<keyword evidence="9" id="KW-1185">Reference proteome</keyword>
<keyword evidence="1" id="KW-0456">Lyase</keyword>
<sequence length="165" mass="18670">MMDRIDRELLRLTQDGIGIEERPFLHAATALGIGEEEVVARLQRLRQNGVVRRFGTRINPRKADFPANAMVVWSVPRDRIADIGAAMAESPDVTHCYERRTIPGRWEYNLYTVLHCRDREDALRRVAALSRATGAAEYRVLFSTEEFKQRPGGRIGPAAGPERGQ</sequence>
<dbReference type="EC" id="4.1.1.111" evidence="4"/>
<organism evidence="8 9">
    <name type="scientific">Methanoculleus sediminis</name>
    <dbReference type="NCBI Taxonomy" id="1550566"/>
    <lineage>
        <taxon>Archaea</taxon>
        <taxon>Methanobacteriati</taxon>
        <taxon>Methanobacteriota</taxon>
        <taxon>Stenosarchaea group</taxon>
        <taxon>Methanomicrobia</taxon>
        <taxon>Methanomicrobiales</taxon>
        <taxon>Methanomicrobiaceae</taxon>
        <taxon>Methanoculleus</taxon>
    </lineage>
</organism>
<dbReference type="InterPro" id="IPR040523">
    <property type="entry name" value="AsnC_trans_reg2"/>
</dbReference>
<dbReference type="InterPro" id="IPR053953">
    <property type="entry name" value="NirdL-like_HTH"/>
</dbReference>
<evidence type="ECO:0000256" key="4">
    <source>
        <dbReference type="ARBA" id="ARBA00023471"/>
    </source>
</evidence>
<dbReference type="Pfam" id="PF17805">
    <property type="entry name" value="AsnC_trans_reg2"/>
    <property type="match status" value="1"/>
</dbReference>
<reference evidence="8 9" key="1">
    <citation type="journal article" date="2015" name="Int. J. Syst. Evol. Microbiol.">
        <title>Methanoculleus sediminis sp. nov., a methanogen from sediments near a submarine mud volcano.</title>
        <authorList>
            <person name="Chen S.C."/>
            <person name="Chen M.F."/>
            <person name="Lai M.C."/>
            <person name="Weng C.Y."/>
            <person name="Wu S.Y."/>
            <person name="Lin S."/>
            <person name="Yang T.F."/>
            <person name="Chen P.C."/>
        </authorList>
    </citation>
    <scope>NUCLEOTIDE SEQUENCE [LARGE SCALE GENOMIC DNA]</scope>
    <source>
        <strain evidence="8 9">S3Fa</strain>
    </source>
</reference>
<feature type="domain" description="Siroheme decarboxylase NirL-like HTH" evidence="7">
    <location>
        <begin position="6"/>
        <end position="52"/>
    </location>
</feature>
<comment type="pathway">
    <text evidence="2">Porphyrin-containing compound metabolism.</text>
</comment>
<gene>
    <name evidence="8" type="ORF">SZ63_11685</name>
</gene>
<dbReference type="PANTHER" id="PTHR43413">
    <property type="entry name" value="TRANSCRIPTIONAL REGULATOR, ASNC FAMILY"/>
    <property type="match status" value="1"/>
</dbReference>
<dbReference type="NCBIfam" id="NF040707">
    <property type="entry name" value="Siroheme_Dcarb_AhbB"/>
    <property type="match status" value="1"/>
</dbReference>
<feature type="domain" description="Siroheme decarboxylase AsnC-like ligand binding" evidence="6">
    <location>
        <begin position="65"/>
        <end position="148"/>
    </location>
</feature>
<dbReference type="InterPro" id="IPR050684">
    <property type="entry name" value="HTH-Siroheme_Decarb"/>
</dbReference>
<dbReference type="SMART" id="SM00344">
    <property type="entry name" value="HTH_ASNC"/>
    <property type="match status" value="1"/>
</dbReference>
<evidence type="ECO:0000313" key="8">
    <source>
        <dbReference type="EMBL" id="KLK87249.1"/>
    </source>
</evidence>
<protein>
    <recommendedName>
        <fullName evidence="4">siroheme decarboxylase</fullName>
        <ecNumber evidence="4">4.1.1.111</ecNumber>
    </recommendedName>
</protein>
<name>A0A0H1QWN9_9EURY</name>
<dbReference type="PATRIC" id="fig|1550566.3.peg.2553"/>
<dbReference type="GO" id="GO:0016829">
    <property type="term" value="F:lyase activity"/>
    <property type="evidence" value="ECO:0007669"/>
    <property type="project" value="UniProtKB-KW"/>
</dbReference>
<dbReference type="Pfam" id="PF22451">
    <property type="entry name" value="NirdL-like_HTH"/>
    <property type="match status" value="1"/>
</dbReference>
<evidence type="ECO:0000313" key="9">
    <source>
        <dbReference type="Proteomes" id="UP000035301"/>
    </source>
</evidence>
<evidence type="ECO:0000259" key="6">
    <source>
        <dbReference type="Pfam" id="PF17805"/>
    </source>
</evidence>
<dbReference type="InterPro" id="IPR053431">
    <property type="entry name" value="AhbB-like"/>
</dbReference>
<evidence type="ECO:0000256" key="3">
    <source>
        <dbReference type="ARBA" id="ARBA00023457"/>
    </source>
</evidence>
<dbReference type="RefSeq" id="WP_048185592.1">
    <property type="nucleotide sequence ID" value="NZ_JXOJ01000008.1"/>
</dbReference>
<dbReference type="STRING" id="1550566.SZ63_11685"/>
<evidence type="ECO:0000256" key="1">
    <source>
        <dbReference type="ARBA" id="ARBA00023239"/>
    </source>
</evidence>
<evidence type="ECO:0000256" key="2">
    <source>
        <dbReference type="ARBA" id="ARBA00023444"/>
    </source>
</evidence>
<evidence type="ECO:0000259" key="7">
    <source>
        <dbReference type="Pfam" id="PF22451"/>
    </source>
</evidence>